<evidence type="ECO:0000313" key="2">
    <source>
        <dbReference type="Proteomes" id="UP001611251"/>
    </source>
</evidence>
<protein>
    <submittedName>
        <fullName evidence="1">Cyclase family protein</fullName>
        <ecNumber evidence="1">3.5.-.-</ecNumber>
    </submittedName>
</protein>
<proteinExistence type="predicted"/>
<gene>
    <name evidence="1" type="ORF">ABU178_04865</name>
</gene>
<reference evidence="1 2" key="1">
    <citation type="submission" date="2024-08" db="EMBL/GenBank/DDBJ databases">
        <title>Pantoea ronii - a newly identified human opportunistic pathogen.</title>
        <authorList>
            <person name="Keidar-Friedman D."/>
            <person name="Sorek N."/>
            <person name="Leshin-Carmel D."/>
            <person name="Tsur A."/>
            <person name="Amsalem M."/>
            <person name="Tolkach D."/>
            <person name="Brosh-Nissimov T."/>
        </authorList>
    </citation>
    <scope>NUCLEOTIDE SEQUENCE [LARGE SCALE GENOMIC DNA]</scope>
    <source>
        <strain evidence="1 2">AA23256</strain>
    </source>
</reference>
<dbReference type="Proteomes" id="UP001611251">
    <property type="component" value="Unassembled WGS sequence"/>
</dbReference>
<evidence type="ECO:0000313" key="1">
    <source>
        <dbReference type="EMBL" id="MFH8133511.1"/>
    </source>
</evidence>
<dbReference type="PANTHER" id="PTHR31118">
    <property type="entry name" value="CYCLASE-LIKE PROTEIN 2"/>
    <property type="match status" value="1"/>
</dbReference>
<dbReference type="Pfam" id="PF04199">
    <property type="entry name" value="Cyclase"/>
    <property type="match status" value="1"/>
</dbReference>
<dbReference type="EC" id="3.5.-.-" evidence="1"/>
<dbReference type="InterPro" id="IPR037175">
    <property type="entry name" value="KFase_sf"/>
</dbReference>
<keyword evidence="2" id="KW-1185">Reference proteome</keyword>
<organism evidence="1 2">
    <name type="scientific">Pantoea osteomyelitidis</name>
    <dbReference type="NCBI Taxonomy" id="3230026"/>
    <lineage>
        <taxon>Bacteria</taxon>
        <taxon>Pseudomonadati</taxon>
        <taxon>Pseudomonadota</taxon>
        <taxon>Gammaproteobacteria</taxon>
        <taxon>Enterobacterales</taxon>
        <taxon>Erwiniaceae</taxon>
        <taxon>Pantoea</taxon>
    </lineage>
</organism>
<accession>A0ABW7PT77</accession>
<name>A0ABW7PT77_9GAMM</name>
<dbReference type="SUPFAM" id="SSF102198">
    <property type="entry name" value="Putative cyclase"/>
    <property type="match status" value="1"/>
</dbReference>
<sequence>MQSLWNLLRDSEIVELNHLYQEYMPVWPTHPKFVLAANESYEGGDGNYNCQLIMGDHCGTHVDSPSHFIQQGKTIDQVDVRQLMGRGILIDISHFPPGEAVGREAIDLWEKQNGPVKADDIVIFRTGWHEKWARRPNQADFLSEWPGISAQTADYLIAKGVHVFGTDALSLDAWRSEGNPAHQAVLGNDNLIIENLANLHQLPAVFTFIALPLRIEQGSASPVRAIALVDKH</sequence>
<dbReference type="EMBL" id="JBGFSN010000004">
    <property type="protein sequence ID" value="MFH8133511.1"/>
    <property type="molecule type" value="Genomic_DNA"/>
</dbReference>
<dbReference type="RefSeq" id="WP_397212543.1">
    <property type="nucleotide sequence ID" value="NZ_JBGFSN010000004.1"/>
</dbReference>
<dbReference type="GO" id="GO:0016787">
    <property type="term" value="F:hydrolase activity"/>
    <property type="evidence" value="ECO:0007669"/>
    <property type="project" value="UniProtKB-KW"/>
</dbReference>
<dbReference type="Gene3D" id="3.50.30.50">
    <property type="entry name" value="Putative cyclase"/>
    <property type="match status" value="1"/>
</dbReference>
<dbReference type="PANTHER" id="PTHR31118:SF12">
    <property type="entry name" value="CYCLASE-LIKE PROTEIN 2"/>
    <property type="match status" value="1"/>
</dbReference>
<comment type="caution">
    <text evidence="1">The sequence shown here is derived from an EMBL/GenBank/DDBJ whole genome shotgun (WGS) entry which is preliminary data.</text>
</comment>
<keyword evidence="1" id="KW-0378">Hydrolase</keyword>
<dbReference type="InterPro" id="IPR007325">
    <property type="entry name" value="KFase/CYL"/>
</dbReference>